<evidence type="ECO:0000313" key="13">
    <source>
        <dbReference type="EMBL" id="QDM57102.1"/>
    </source>
</evidence>
<keyword evidence="14" id="KW-1185">Reference proteome</keyword>
<evidence type="ECO:0000256" key="4">
    <source>
        <dbReference type="ARBA" id="ARBA00022801"/>
    </source>
</evidence>
<feature type="region of interest" description="Disordered" evidence="10">
    <location>
        <begin position="298"/>
        <end position="317"/>
    </location>
</feature>
<dbReference type="GO" id="GO:0075713">
    <property type="term" value="P:establishment of integrated proviral latency"/>
    <property type="evidence" value="ECO:0007669"/>
    <property type="project" value="UniProtKB-KW"/>
</dbReference>
<dbReference type="RefSeq" id="YP_009848429.1">
    <property type="nucleotide sequence ID" value="NC_048784.1"/>
</dbReference>
<name>A0A515MKA1_9CAUD</name>
<dbReference type="Proteomes" id="UP000319882">
    <property type="component" value="Segment"/>
</dbReference>
<sequence>MTNVLNVADNVYRNGRSGVKQAMTTDPISMHLGNLRLHNSSATTIKHRLDNLQRIQAKLGKPLIEATADDLAAWQANLRISPSSIATYTAHVRAFYRWAQLNELITVDPTVFLVTPKLKRRMPRPIPERDLSAALTTSRHDHQLFCAFLLAGYCGLRCGEITRVTRSDVREDENGKGAYLVVHGKGGHERIIRIAPDIYAEIRSLMYRTGPLFVSKSGNAYTPNRLTQITSAHLKAIGLPYTLHTLRHRFATRLADLGADVRDVQAALGHAHLSTTTLYLASNSRRSTSSVDRLGRGLAAMAKRQPSARSTSRDDDL</sequence>
<evidence type="ECO:0000256" key="10">
    <source>
        <dbReference type="SAM" id="MobiDB-lite"/>
    </source>
</evidence>
<dbReference type="Pfam" id="PF00589">
    <property type="entry name" value="Phage_integrase"/>
    <property type="match status" value="1"/>
</dbReference>
<keyword evidence="5" id="KW-0229">DNA integration</keyword>
<organism evidence="13 14">
    <name type="scientific">Rhodococcus phage Whack</name>
    <dbReference type="NCBI Taxonomy" id="2591132"/>
    <lineage>
        <taxon>Viruses</taxon>
        <taxon>Duplodnaviria</taxon>
        <taxon>Heunggongvirae</taxon>
        <taxon>Uroviricota</taxon>
        <taxon>Caudoviricetes</taxon>
        <taxon>Whackvirus</taxon>
        <taxon>Whackvirus whack</taxon>
    </lineage>
</organism>
<gene>
    <name evidence="13" type="primary">39</name>
    <name evidence="13" type="ORF">SEA_WHACK_39</name>
</gene>
<evidence type="ECO:0000313" key="14">
    <source>
        <dbReference type="Proteomes" id="UP000319882"/>
    </source>
</evidence>
<evidence type="ECO:0000259" key="11">
    <source>
        <dbReference type="PROSITE" id="PS51898"/>
    </source>
</evidence>
<evidence type="ECO:0000256" key="1">
    <source>
        <dbReference type="ARBA" id="ARBA00008857"/>
    </source>
</evidence>
<keyword evidence="8" id="KW-1160">Virus entry into host cell</keyword>
<dbReference type="GO" id="GO:0016740">
    <property type="term" value="F:transferase activity"/>
    <property type="evidence" value="ECO:0007669"/>
    <property type="project" value="UniProtKB-KW"/>
</dbReference>
<dbReference type="SUPFAM" id="SSF56349">
    <property type="entry name" value="DNA breaking-rejoining enzymes"/>
    <property type="match status" value="1"/>
</dbReference>
<dbReference type="InterPro" id="IPR002104">
    <property type="entry name" value="Integrase_catalytic"/>
</dbReference>
<dbReference type="GO" id="GO:0003677">
    <property type="term" value="F:DNA binding"/>
    <property type="evidence" value="ECO:0007669"/>
    <property type="project" value="UniProtKB-UniRule"/>
</dbReference>
<dbReference type="EMBL" id="MK967393">
    <property type="protein sequence ID" value="QDM57102.1"/>
    <property type="molecule type" value="Genomic_DNA"/>
</dbReference>
<comment type="similarity">
    <text evidence="1">Belongs to the 'phage' integrase family.</text>
</comment>
<dbReference type="InterPro" id="IPR013762">
    <property type="entry name" value="Integrase-like_cat_sf"/>
</dbReference>
<dbReference type="PROSITE" id="PS51900">
    <property type="entry name" value="CB"/>
    <property type="match status" value="1"/>
</dbReference>
<keyword evidence="6 9" id="KW-0238">DNA-binding</keyword>
<dbReference type="InterPro" id="IPR011010">
    <property type="entry name" value="DNA_brk_join_enz"/>
</dbReference>
<dbReference type="GO" id="GO:0015074">
    <property type="term" value="P:DNA integration"/>
    <property type="evidence" value="ECO:0007669"/>
    <property type="project" value="UniProtKB-KW"/>
</dbReference>
<evidence type="ECO:0000256" key="6">
    <source>
        <dbReference type="ARBA" id="ARBA00023125"/>
    </source>
</evidence>
<dbReference type="GO" id="GO:0016787">
    <property type="term" value="F:hydrolase activity"/>
    <property type="evidence" value="ECO:0007669"/>
    <property type="project" value="UniProtKB-KW"/>
</dbReference>
<feature type="domain" description="Core-binding (CB)" evidence="12">
    <location>
        <begin position="23"/>
        <end position="100"/>
    </location>
</feature>
<dbReference type="InterPro" id="IPR010998">
    <property type="entry name" value="Integrase_recombinase_N"/>
</dbReference>
<dbReference type="GO" id="GO:0044826">
    <property type="term" value="P:viral genome integration into host DNA"/>
    <property type="evidence" value="ECO:0007669"/>
    <property type="project" value="UniProtKB-KW"/>
</dbReference>
<protein>
    <recommendedName>
        <fullName evidence="2">Integrase</fullName>
    </recommendedName>
</protein>
<evidence type="ECO:0000256" key="9">
    <source>
        <dbReference type="PROSITE-ProRule" id="PRU01248"/>
    </source>
</evidence>
<keyword evidence="7" id="KW-0233">DNA recombination</keyword>
<dbReference type="Gene3D" id="1.10.443.10">
    <property type="entry name" value="Intergrase catalytic core"/>
    <property type="match status" value="1"/>
</dbReference>
<evidence type="ECO:0000256" key="3">
    <source>
        <dbReference type="ARBA" id="ARBA00022679"/>
    </source>
</evidence>
<dbReference type="KEGG" id="vg:55618850"/>
<dbReference type="PROSITE" id="PS51898">
    <property type="entry name" value="TYR_RECOMBINASE"/>
    <property type="match status" value="1"/>
</dbReference>
<reference evidence="13 14" key="1">
    <citation type="submission" date="2019-05" db="EMBL/GenBank/DDBJ databases">
        <authorList>
            <person name="Beaulieu J."/>
            <person name="Cox M."/>
            <person name="Nazim E."/>
            <person name="Robinson Z."/>
            <person name="Molloy S.D."/>
            <person name="Garlena R.A."/>
            <person name="Russell D.A."/>
            <person name="Pope W.H."/>
            <person name="Jacobs-Sera D."/>
            <person name="Hatfull G.F."/>
        </authorList>
    </citation>
    <scope>NUCLEOTIDE SEQUENCE [LARGE SCALE GENOMIC DNA]</scope>
</reference>
<dbReference type="GO" id="GO:0006310">
    <property type="term" value="P:DNA recombination"/>
    <property type="evidence" value="ECO:0007669"/>
    <property type="project" value="UniProtKB-KW"/>
</dbReference>
<dbReference type="CDD" id="cd00397">
    <property type="entry name" value="DNA_BRE_C"/>
    <property type="match status" value="1"/>
</dbReference>
<feature type="domain" description="Tyr recombinase" evidence="11">
    <location>
        <begin position="121"/>
        <end position="292"/>
    </location>
</feature>
<dbReference type="InterPro" id="IPR050090">
    <property type="entry name" value="Tyrosine_recombinase_XerCD"/>
</dbReference>
<keyword evidence="8" id="KW-1179">Viral genome integration</keyword>
<evidence type="ECO:0000256" key="2">
    <source>
        <dbReference type="ARBA" id="ARBA00016082"/>
    </source>
</evidence>
<evidence type="ECO:0000259" key="12">
    <source>
        <dbReference type="PROSITE" id="PS51900"/>
    </source>
</evidence>
<dbReference type="PANTHER" id="PTHR30349:SF64">
    <property type="entry name" value="PROPHAGE INTEGRASE INTD-RELATED"/>
    <property type="match status" value="1"/>
</dbReference>
<evidence type="ECO:0000256" key="8">
    <source>
        <dbReference type="ARBA" id="ARBA00023195"/>
    </source>
</evidence>
<accession>A0A515MKA1</accession>
<proteinExistence type="inferred from homology"/>
<dbReference type="Gene3D" id="1.10.150.130">
    <property type="match status" value="1"/>
</dbReference>
<dbReference type="PANTHER" id="PTHR30349">
    <property type="entry name" value="PHAGE INTEGRASE-RELATED"/>
    <property type="match status" value="1"/>
</dbReference>
<keyword evidence="3" id="KW-0808">Transferase</keyword>
<dbReference type="GeneID" id="55618850"/>
<keyword evidence="4" id="KW-0378">Hydrolase</keyword>
<evidence type="ECO:0000256" key="5">
    <source>
        <dbReference type="ARBA" id="ARBA00022908"/>
    </source>
</evidence>
<dbReference type="InterPro" id="IPR044068">
    <property type="entry name" value="CB"/>
</dbReference>
<evidence type="ECO:0000256" key="7">
    <source>
        <dbReference type="ARBA" id="ARBA00023172"/>
    </source>
</evidence>